<accession>A0AA39TJG8</accession>
<dbReference type="PROSITE" id="PS51683">
    <property type="entry name" value="SAM_OMT_II"/>
    <property type="match status" value="1"/>
</dbReference>
<keyword evidence="6" id="KW-1185">Reference proteome</keyword>
<proteinExistence type="predicted"/>
<keyword evidence="2" id="KW-0808">Transferase</keyword>
<name>A0AA39TJG8_9PEZI</name>
<dbReference type="SUPFAM" id="SSF53335">
    <property type="entry name" value="S-adenosyl-L-methionine-dependent methyltransferases"/>
    <property type="match status" value="1"/>
</dbReference>
<dbReference type="InterPro" id="IPR029063">
    <property type="entry name" value="SAM-dependent_MTases_sf"/>
</dbReference>
<dbReference type="InterPro" id="IPR001077">
    <property type="entry name" value="COMT_C"/>
</dbReference>
<keyword evidence="3" id="KW-0949">S-adenosyl-L-methionine</keyword>
<evidence type="ECO:0000313" key="6">
    <source>
        <dbReference type="Proteomes" id="UP001175000"/>
    </source>
</evidence>
<dbReference type="InterPro" id="IPR016461">
    <property type="entry name" value="COMT-like"/>
</dbReference>
<reference evidence="5" key="1">
    <citation type="submission" date="2023-06" db="EMBL/GenBank/DDBJ databases">
        <title>Genome-scale phylogeny and comparative genomics of the fungal order Sordariales.</title>
        <authorList>
            <consortium name="Lawrence Berkeley National Laboratory"/>
            <person name="Hensen N."/>
            <person name="Bonometti L."/>
            <person name="Westerberg I."/>
            <person name="Brannstrom I.O."/>
            <person name="Guillou S."/>
            <person name="Cros-Aarteil S."/>
            <person name="Calhoun S."/>
            <person name="Haridas S."/>
            <person name="Kuo A."/>
            <person name="Mondo S."/>
            <person name="Pangilinan J."/>
            <person name="Riley R."/>
            <person name="Labutti K."/>
            <person name="Andreopoulos B."/>
            <person name="Lipzen A."/>
            <person name="Chen C."/>
            <person name="Yanf M."/>
            <person name="Daum C."/>
            <person name="Ng V."/>
            <person name="Clum A."/>
            <person name="Steindorff A."/>
            <person name="Ohm R."/>
            <person name="Martin F."/>
            <person name="Silar P."/>
            <person name="Natvig D."/>
            <person name="Lalanne C."/>
            <person name="Gautier V."/>
            <person name="Ament-Velasquez S.L."/>
            <person name="Kruys A."/>
            <person name="Hutchinson M.I."/>
            <person name="Powell A.J."/>
            <person name="Barry K."/>
            <person name="Miller A.N."/>
            <person name="Grigoriev I.V."/>
            <person name="Debuchy R."/>
            <person name="Gladieux P."/>
            <person name="Thoren M.H."/>
            <person name="Johannesson H."/>
        </authorList>
    </citation>
    <scope>NUCLEOTIDE SEQUENCE</scope>
    <source>
        <strain evidence="5">CBS 606.72</strain>
    </source>
</reference>
<dbReference type="PANTHER" id="PTHR43712">
    <property type="entry name" value="PUTATIVE (AFU_ORTHOLOGUE AFUA_4G14580)-RELATED"/>
    <property type="match status" value="1"/>
</dbReference>
<dbReference type="PANTHER" id="PTHR43712:SF4">
    <property type="entry name" value="O-METHYLTRANSFERASE DOMAIN-CONTAINING PROTEIN"/>
    <property type="match status" value="1"/>
</dbReference>
<dbReference type="AlphaFoldDB" id="A0AA39TJG8"/>
<dbReference type="EMBL" id="JAULSU010000008">
    <property type="protein sequence ID" value="KAK0609394.1"/>
    <property type="molecule type" value="Genomic_DNA"/>
</dbReference>
<feature type="domain" description="O-methyltransferase C-terminal" evidence="4">
    <location>
        <begin position="237"/>
        <end position="392"/>
    </location>
</feature>
<dbReference type="Gene3D" id="3.40.50.150">
    <property type="entry name" value="Vaccinia Virus protein VP39"/>
    <property type="match status" value="1"/>
</dbReference>
<evidence type="ECO:0000313" key="5">
    <source>
        <dbReference type="EMBL" id="KAK0609394.1"/>
    </source>
</evidence>
<protein>
    <submittedName>
        <fullName evidence="5">O-methyltransferase-domain-containing protein</fullName>
    </submittedName>
</protein>
<comment type="caution">
    <text evidence="5">The sequence shown here is derived from an EMBL/GenBank/DDBJ whole genome shotgun (WGS) entry which is preliminary data.</text>
</comment>
<evidence type="ECO:0000256" key="3">
    <source>
        <dbReference type="ARBA" id="ARBA00022691"/>
    </source>
</evidence>
<dbReference type="GO" id="GO:0032259">
    <property type="term" value="P:methylation"/>
    <property type="evidence" value="ECO:0007669"/>
    <property type="project" value="UniProtKB-KW"/>
</dbReference>
<sequence>MSANIEAPTQNVVVADKLQSFASLLSDTAASIRGGSLSLESNTLERLKTISAAKDTVNLIKAASDDILDWIPTLAQFASIRLFFRWKVFQNIPIGGDARISYRDLAGKVGADAALIARFAAPLVATQFLHEPVSDHVAHTLRSQAYTTDNPISAMMQMVFDESLPALCAMPAYFDKFGLKEPTGRLDTISAFAFGQLGRSVWDILKDHPDRLRNMMLAMSAMEQKFPSLGSYDLGWALAASKGNNRAVLVDVGGGKGHAVKAILQATPGLPAHRCVVEDVPKVVEEAKLSADPEMADVRFIGMDFHAEQIVRDALVYYIRRCLHDYGDEECVLLLRHISDAMATDSRLLIVEQVLSKPPSAFATAVDISMLAIGGKERTLEGFKDITGQAGLKILQVYWNQGTDVALIECVKA</sequence>
<keyword evidence="1" id="KW-0489">Methyltransferase</keyword>
<evidence type="ECO:0000256" key="2">
    <source>
        <dbReference type="ARBA" id="ARBA00022679"/>
    </source>
</evidence>
<evidence type="ECO:0000259" key="4">
    <source>
        <dbReference type="Pfam" id="PF00891"/>
    </source>
</evidence>
<evidence type="ECO:0000256" key="1">
    <source>
        <dbReference type="ARBA" id="ARBA00022603"/>
    </source>
</evidence>
<organism evidence="5 6">
    <name type="scientific">Immersiella caudata</name>
    <dbReference type="NCBI Taxonomy" id="314043"/>
    <lineage>
        <taxon>Eukaryota</taxon>
        <taxon>Fungi</taxon>
        <taxon>Dikarya</taxon>
        <taxon>Ascomycota</taxon>
        <taxon>Pezizomycotina</taxon>
        <taxon>Sordariomycetes</taxon>
        <taxon>Sordariomycetidae</taxon>
        <taxon>Sordariales</taxon>
        <taxon>Lasiosphaeriaceae</taxon>
        <taxon>Immersiella</taxon>
    </lineage>
</organism>
<dbReference type="Proteomes" id="UP001175000">
    <property type="component" value="Unassembled WGS sequence"/>
</dbReference>
<dbReference type="Pfam" id="PF00891">
    <property type="entry name" value="Methyltransf_2"/>
    <property type="match status" value="1"/>
</dbReference>
<dbReference type="GO" id="GO:0008171">
    <property type="term" value="F:O-methyltransferase activity"/>
    <property type="evidence" value="ECO:0007669"/>
    <property type="project" value="InterPro"/>
</dbReference>
<gene>
    <name evidence="5" type="ORF">B0T14DRAFT_441888</name>
</gene>